<comment type="caution">
    <text evidence="2">The sequence shown here is derived from an EMBL/GenBank/DDBJ whole genome shotgun (WGS) entry which is preliminary data.</text>
</comment>
<name>A0ABS6K223_9FIRM</name>
<organism evidence="2 3">
    <name type="scientific">Diplocloster modestus</name>
    <dbReference type="NCBI Taxonomy" id="2850322"/>
    <lineage>
        <taxon>Bacteria</taxon>
        <taxon>Bacillati</taxon>
        <taxon>Bacillota</taxon>
        <taxon>Clostridia</taxon>
        <taxon>Lachnospirales</taxon>
        <taxon>Lachnospiraceae</taxon>
        <taxon>Diplocloster</taxon>
    </lineage>
</organism>
<keyword evidence="1" id="KW-0472">Membrane</keyword>
<evidence type="ECO:0000313" key="2">
    <source>
        <dbReference type="EMBL" id="MBU9724612.1"/>
    </source>
</evidence>
<feature type="transmembrane region" description="Helical" evidence="1">
    <location>
        <begin position="69"/>
        <end position="86"/>
    </location>
</feature>
<sequence>MENFGFAVDIFRNVQGTYPWFIIYLCILLYYMKKNRWNLVQTGMLLWILLFFNDIAGVLWAGVGSLRSGIFRFSWMMCMVILIAIFCAEKIWESKKNIIVWILGIAGVIYISVLYSPKQFYQYFPSYNNLYQINEDLIETVNIVVKDANMEGEQNPYVMGDYTFLEKARLYNPAIILLESYYESFKLTDSRQNSGYKTEEFPVLADMCKGGNVYTVNEKKKAIKNTSVKYIVIKRNEFTDEYQQVYQDELNQLGKNMTYDIYKIQLDSENYKN</sequence>
<gene>
    <name evidence="2" type="ORF">KTH90_01150</name>
</gene>
<dbReference type="RefSeq" id="WP_158351674.1">
    <property type="nucleotide sequence ID" value="NZ_JAHQCX010000001.1"/>
</dbReference>
<feature type="transmembrane region" description="Helical" evidence="1">
    <location>
        <begin position="44"/>
        <end position="63"/>
    </location>
</feature>
<dbReference type="EMBL" id="JAHQCX010000001">
    <property type="protein sequence ID" value="MBU9724612.1"/>
    <property type="molecule type" value="Genomic_DNA"/>
</dbReference>
<dbReference type="Proteomes" id="UP001314681">
    <property type="component" value="Unassembled WGS sequence"/>
</dbReference>
<feature type="transmembrane region" description="Helical" evidence="1">
    <location>
        <begin position="98"/>
        <end position="116"/>
    </location>
</feature>
<keyword evidence="3" id="KW-1185">Reference proteome</keyword>
<protein>
    <submittedName>
        <fullName evidence="2">Uncharacterized protein</fullName>
    </submittedName>
</protein>
<feature type="transmembrane region" description="Helical" evidence="1">
    <location>
        <begin position="16"/>
        <end position="32"/>
    </location>
</feature>
<proteinExistence type="predicted"/>
<keyword evidence="1" id="KW-1133">Transmembrane helix</keyword>
<evidence type="ECO:0000313" key="3">
    <source>
        <dbReference type="Proteomes" id="UP001314681"/>
    </source>
</evidence>
<reference evidence="2 3" key="1">
    <citation type="submission" date="2021-06" db="EMBL/GenBank/DDBJ databases">
        <title>Description of novel taxa of the family Lachnospiraceae.</title>
        <authorList>
            <person name="Chaplin A.V."/>
            <person name="Sokolova S.R."/>
            <person name="Pikina A.P."/>
            <person name="Korzhanova M."/>
            <person name="Belova V."/>
            <person name="Korostin D."/>
            <person name="Efimov B.A."/>
        </authorList>
    </citation>
    <scope>NUCLEOTIDE SEQUENCE [LARGE SCALE GENOMIC DNA]</scope>
    <source>
        <strain evidence="2 3">ASD4241</strain>
    </source>
</reference>
<accession>A0ABS6K223</accession>
<evidence type="ECO:0000256" key="1">
    <source>
        <dbReference type="SAM" id="Phobius"/>
    </source>
</evidence>
<keyword evidence="1" id="KW-0812">Transmembrane</keyword>